<keyword evidence="2" id="KW-1185">Reference proteome</keyword>
<dbReference type="EMBL" id="JAROCF010000002">
    <property type="protein sequence ID" value="MDN4616402.1"/>
    <property type="molecule type" value="Genomic_DNA"/>
</dbReference>
<name>A0ABT8KHC2_9MICO</name>
<organism evidence="1 2">
    <name type="scientific">Leifsonia williamsii</name>
    <dbReference type="NCBI Taxonomy" id="3035919"/>
    <lineage>
        <taxon>Bacteria</taxon>
        <taxon>Bacillati</taxon>
        <taxon>Actinomycetota</taxon>
        <taxon>Actinomycetes</taxon>
        <taxon>Micrococcales</taxon>
        <taxon>Microbacteriaceae</taxon>
        <taxon>Leifsonia</taxon>
    </lineage>
</organism>
<gene>
    <name evidence="1" type="ORF">P5G50_18295</name>
</gene>
<comment type="caution">
    <text evidence="1">The sequence shown here is derived from an EMBL/GenBank/DDBJ whole genome shotgun (WGS) entry which is preliminary data.</text>
</comment>
<protein>
    <submittedName>
        <fullName evidence="1">Uncharacterized protein</fullName>
    </submittedName>
</protein>
<evidence type="ECO:0000313" key="2">
    <source>
        <dbReference type="Proteomes" id="UP001174208"/>
    </source>
</evidence>
<accession>A0ABT8KHC2</accession>
<dbReference type="RefSeq" id="WP_301209581.1">
    <property type="nucleotide sequence ID" value="NZ_JAROCF010000002.1"/>
</dbReference>
<dbReference type="Proteomes" id="UP001174208">
    <property type="component" value="Unassembled WGS sequence"/>
</dbReference>
<reference evidence="1" key="1">
    <citation type="submission" date="2023-06" db="EMBL/GenBank/DDBJ databases">
        <title>MT1 and MT2 Draft Genomes of Novel Species.</title>
        <authorList>
            <person name="Venkateswaran K."/>
        </authorList>
    </citation>
    <scope>NUCLEOTIDE SEQUENCE</scope>
    <source>
        <strain evidence="1">F6_8S_P_1B</strain>
    </source>
</reference>
<sequence length="372" mass="40888">MRIHDKEQLSVLKGSFNHHYEADIFYGGERRLAGVPITSPEHKEDGAAAIQQSGSFTIVWMDDFGKSISPRQIGDTLSPFGPEVHLYSVLTVGKRASARVKLGQFPITNVPSAVDQEMEFRSELITVGSVVELEFKELTTKIDRDRFDVPTAPTVLKSVWDEVARITGAQITRSVPDAAISRAVMYQENRLDAVADLLDILDAVPHVTADGTLGARPNAWPDPVDSLQDGDGGSLVSVGHAMNADETYNRIAFRGKSGQQQMILASAEITSGPLRTKEPDGTPSPFGRVTRFVSSDYITTTQQAQDYVNRELERTAGLGVVVVPVVETFNPLRERGDVIELRERRGARLGRIRSINRDDSMKQSMNVEVING</sequence>
<proteinExistence type="predicted"/>
<evidence type="ECO:0000313" key="1">
    <source>
        <dbReference type="EMBL" id="MDN4616402.1"/>
    </source>
</evidence>